<dbReference type="CDD" id="cd00093">
    <property type="entry name" value="HTH_XRE"/>
    <property type="match status" value="1"/>
</dbReference>
<dbReference type="Proteomes" id="UP001058860">
    <property type="component" value="Chromosome"/>
</dbReference>
<dbReference type="InterPro" id="IPR001387">
    <property type="entry name" value="Cro/C1-type_HTH"/>
</dbReference>
<evidence type="ECO:0000259" key="1">
    <source>
        <dbReference type="PROSITE" id="PS50943"/>
    </source>
</evidence>
<dbReference type="PROSITE" id="PS50943">
    <property type="entry name" value="HTH_CROC1"/>
    <property type="match status" value="1"/>
</dbReference>
<feature type="domain" description="HTH cro/C1-type" evidence="1">
    <location>
        <begin position="14"/>
        <end position="68"/>
    </location>
</feature>
<sequence>MPQASATQTIAAAVKEARRSQGLDQTSLALVADVGVRTLHRIEHGEPTVRLDRVLAVLDALGLEVDIRPRAR</sequence>
<dbReference type="RefSeq" id="WP_353863604.1">
    <property type="nucleotide sequence ID" value="NZ_CP088295.1"/>
</dbReference>
<dbReference type="Gene3D" id="1.10.260.40">
    <property type="entry name" value="lambda repressor-like DNA-binding domains"/>
    <property type="match status" value="1"/>
</dbReference>
<dbReference type="InterPro" id="IPR010982">
    <property type="entry name" value="Lambda_DNA-bd_dom_sf"/>
</dbReference>
<reference evidence="3" key="1">
    <citation type="submission" date="2021-11" db="EMBL/GenBank/DDBJ databases">
        <title>Cultivation dependent microbiological survey of springs from the worlds oldest radium mine currently devoted to the extraction of radon-saturated water.</title>
        <authorList>
            <person name="Kapinusova G."/>
            <person name="Smrhova T."/>
            <person name="Strejcek M."/>
            <person name="Suman J."/>
            <person name="Jani K."/>
            <person name="Pajer P."/>
            <person name="Uhlik O."/>
        </authorList>
    </citation>
    <scope>NUCLEOTIDE SEQUENCE [LARGE SCALE GENOMIC DNA]</scope>
    <source>
        <strain evidence="3">J379</strain>
    </source>
</reference>
<accession>A0ABY5PEI4</accession>
<dbReference type="EMBL" id="CP088295">
    <property type="protein sequence ID" value="UUY03091.1"/>
    <property type="molecule type" value="Genomic_DNA"/>
</dbReference>
<organism evidence="2 3">
    <name type="scientific">Svornostia abyssi</name>
    <dbReference type="NCBI Taxonomy" id="2898438"/>
    <lineage>
        <taxon>Bacteria</taxon>
        <taxon>Bacillati</taxon>
        <taxon>Actinomycetota</taxon>
        <taxon>Thermoleophilia</taxon>
        <taxon>Solirubrobacterales</taxon>
        <taxon>Baekduiaceae</taxon>
        <taxon>Svornostia</taxon>
    </lineage>
</organism>
<proteinExistence type="predicted"/>
<dbReference type="SMART" id="SM00530">
    <property type="entry name" value="HTH_XRE"/>
    <property type="match status" value="1"/>
</dbReference>
<keyword evidence="3" id="KW-1185">Reference proteome</keyword>
<protein>
    <submittedName>
        <fullName evidence="2">Helix-turn-helix domain-containing protein</fullName>
    </submittedName>
</protein>
<evidence type="ECO:0000313" key="2">
    <source>
        <dbReference type="EMBL" id="UUY03091.1"/>
    </source>
</evidence>
<dbReference type="Pfam" id="PF01381">
    <property type="entry name" value="HTH_3"/>
    <property type="match status" value="1"/>
</dbReference>
<gene>
    <name evidence="2" type="ORF">LRS13_20805</name>
</gene>
<evidence type="ECO:0000313" key="3">
    <source>
        <dbReference type="Proteomes" id="UP001058860"/>
    </source>
</evidence>
<name>A0ABY5PEI4_9ACTN</name>
<dbReference type="SUPFAM" id="SSF47413">
    <property type="entry name" value="lambda repressor-like DNA-binding domains"/>
    <property type="match status" value="1"/>
</dbReference>